<dbReference type="PANTHER" id="PTHR23132:SF23">
    <property type="entry name" value="D-ALANINE--D-ALANINE LIGASE B"/>
    <property type="match status" value="1"/>
</dbReference>
<keyword evidence="15 20" id="KW-0464">Manganese</keyword>
<dbReference type="PANTHER" id="PTHR23132">
    <property type="entry name" value="D-ALANINE--D-ALANINE LIGASE"/>
    <property type="match status" value="1"/>
</dbReference>
<keyword evidence="16 18" id="KW-0961">Cell wall biogenesis/degradation</keyword>
<evidence type="ECO:0000256" key="3">
    <source>
        <dbReference type="ARBA" id="ARBA00004496"/>
    </source>
</evidence>
<dbReference type="NCBIfam" id="NF002378">
    <property type="entry name" value="PRK01372.1"/>
    <property type="match status" value="1"/>
</dbReference>
<keyword evidence="12 20" id="KW-0460">Magnesium</keyword>
<dbReference type="HAMAP" id="MF_00047">
    <property type="entry name" value="Dala_Dala_lig"/>
    <property type="match status" value="1"/>
</dbReference>
<dbReference type="GO" id="GO:0008360">
    <property type="term" value="P:regulation of cell shape"/>
    <property type="evidence" value="ECO:0007669"/>
    <property type="project" value="UniProtKB-KW"/>
</dbReference>
<dbReference type="InterPro" id="IPR005905">
    <property type="entry name" value="D_ala_D_ala"/>
</dbReference>
<dbReference type="Gene3D" id="3.30.470.20">
    <property type="entry name" value="ATP-grasp fold, B domain"/>
    <property type="match status" value="1"/>
</dbReference>
<evidence type="ECO:0000256" key="2">
    <source>
        <dbReference type="ARBA" id="ARBA00003921"/>
    </source>
</evidence>
<dbReference type="GO" id="GO:0005524">
    <property type="term" value="F:ATP binding"/>
    <property type="evidence" value="ECO:0007669"/>
    <property type="project" value="UniProtKB-UniRule"/>
</dbReference>
<evidence type="ECO:0000313" key="24">
    <source>
        <dbReference type="Proteomes" id="UP000254575"/>
    </source>
</evidence>
<evidence type="ECO:0000256" key="15">
    <source>
        <dbReference type="ARBA" id="ARBA00023211"/>
    </source>
</evidence>
<evidence type="ECO:0000256" key="17">
    <source>
        <dbReference type="ARBA" id="ARBA00047614"/>
    </source>
</evidence>
<dbReference type="GO" id="GO:0005829">
    <property type="term" value="C:cytosol"/>
    <property type="evidence" value="ECO:0007669"/>
    <property type="project" value="TreeGrafter"/>
</dbReference>
<dbReference type="GO" id="GO:0009252">
    <property type="term" value="P:peptidoglycan biosynthetic process"/>
    <property type="evidence" value="ECO:0007669"/>
    <property type="project" value="UniProtKB-UniRule"/>
</dbReference>
<sequence length="309" mass="33685">MKQFGKVAVLYGGDSAEREVSLISGQAVYEALCRQGIDAHLVDSRDRQAVLNLGNQGFDRAFVMLHGRGGEDGQIQGVLQWLGIPYTGSGVMACALAMDKIMTKQVWASYGLPVLKDYVLQGNESYDEVCALLKVRDFAVKPALEGSSVGISRVRNAGEWQAALSHAKVGEQKVMVEPWVEGRELTCAVVDNQVLPLIEIITGKTHDFYDFHAKYQAEDTYYLCPAPLDADLSAEIAALTAKAFAVLDARAWGRVDIMLDQENRPWLLEINLAPGMTSHSLVPQAAAQAGMDFDALVLRVLTQTLESPA</sequence>
<comment type="function">
    <text evidence="2 18">Cell wall formation.</text>
</comment>
<evidence type="ECO:0000259" key="22">
    <source>
        <dbReference type="PROSITE" id="PS50975"/>
    </source>
</evidence>
<evidence type="ECO:0000256" key="13">
    <source>
        <dbReference type="ARBA" id="ARBA00022960"/>
    </source>
</evidence>
<dbReference type="GO" id="GO:0008716">
    <property type="term" value="F:D-alanine-D-alanine ligase activity"/>
    <property type="evidence" value="ECO:0007669"/>
    <property type="project" value="UniProtKB-UniRule"/>
</dbReference>
<keyword evidence="9 20" id="KW-0479">Metal-binding</keyword>
<dbReference type="NCBIfam" id="TIGR01205">
    <property type="entry name" value="D_ala_D_alaTIGR"/>
    <property type="match status" value="1"/>
</dbReference>
<evidence type="ECO:0000256" key="9">
    <source>
        <dbReference type="ARBA" id="ARBA00022723"/>
    </source>
</evidence>
<evidence type="ECO:0000256" key="7">
    <source>
        <dbReference type="ARBA" id="ARBA00022490"/>
    </source>
</evidence>
<feature type="active site" evidence="19">
    <location>
        <position position="280"/>
    </location>
</feature>
<keyword evidence="24" id="KW-1185">Reference proteome</keyword>
<evidence type="ECO:0000256" key="1">
    <source>
        <dbReference type="ARBA" id="ARBA00001936"/>
    </source>
</evidence>
<feature type="binding site" evidence="20">
    <location>
        <position position="269"/>
    </location>
    <ligand>
        <name>Mg(2+)</name>
        <dbReference type="ChEBI" id="CHEBI:18420"/>
        <label>1</label>
    </ligand>
</feature>
<dbReference type="Pfam" id="PF07478">
    <property type="entry name" value="Dala_Dala_lig_C"/>
    <property type="match status" value="1"/>
</dbReference>
<dbReference type="InterPro" id="IPR011095">
    <property type="entry name" value="Dala_Dala_lig_C"/>
</dbReference>
<evidence type="ECO:0000256" key="11">
    <source>
        <dbReference type="ARBA" id="ARBA00022840"/>
    </source>
</evidence>
<evidence type="ECO:0000256" key="20">
    <source>
        <dbReference type="PIRSR" id="PIRSR039102-3"/>
    </source>
</evidence>
<dbReference type="InterPro" id="IPR000291">
    <property type="entry name" value="D-Ala_lig_Van_CS"/>
</dbReference>
<dbReference type="Proteomes" id="UP000254575">
    <property type="component" value="Unassembled WGS sequence"/>
</dbReference>
<dbReference type="FunFam" id="3.30.470.20:FF:000008">
    <property type="entry name" value="D-alanine--D-alanine ligase"/>
    <property type="match status" value="1"/>
</dbReference>
<feature type="binding site" evidence="20">
    <location>
        <position position="269"/>
    </location>
    <ligand>
        <name>Mg(2+)</name>
        <dbReference type="ChEBI" id="CHEBI:18420"/>
        <label>2</label>
    </ligand>
</feature>
<dbReference type="Pfam" id="PF01820">
    <property type="entry name" value="Dala_Dala_lig_N"/>
    <property type="match status" value="1"/>
</dbReference>
<comment type="cofactor">
    <cofactor evidence="20">
        <name>Mg(2+)</name>
        <dbReference type="ChEBI" id="CHEBI:18420"/>
    </cofactor>
    <cofactor evidence="20">
        <name>Mn(2+)</name>
        <dbReference type="ChEBI" id="CHEBI:29035"/>
    </cofactor>
    <text evidence="20">Binds 2 magnesium or manganese ions per subunit.</text>
</comment>
<proteinExistence type="inferred from homology"/>
<keyword evidence="7 18" id="KW-0963">Cytoplasm</keyword>
<dbReference type="GO" id="GO:0071555">
    <property type="term" value="P:cell wall organization"/>
    <property type="evidence" value="ECO:0007669"/>
    <property type="project" value="UniProtKB-KW"/>
</dbReference>
<dbReference type="GO" id="GO:0046872">
    <property type="term" value="F:metal ion binding"/>
    <property type="evidence" value="ECO:0007669"/>
    <property type="project" value="UniProtKB-KW"/>
</dbReference>
<dbReference type="RefSeq" id="WP_115219324.1">
    <property type="nucleotide sequence ID" value="NZ_UHIA01000004.1"/>
</dbReference>
<dbReference type="InterPro" id="IPR011127">
    <property type="entry name" value="Dala_Dala_lig_N"/>
</dbReference>
<evidence type="ECO:0000256" key="21">
    <source>
        <dbReference type="PROSITE-ProRule" id="PRU00409"/>
    </source>
</evidence>
<dbReference type="AlphaFoldDB" id="A0A380N2I7"/>
<reference evidence="23 24" key="1">
    <citation type="submission" date="2018-06" db="EMBL/GenBank/DDBJ databases">
        <authorList>
            <consortium name="Pathogen Informatics"/>
            <person name="Doyle S."/>
        </authorList>
    </citation>
    <scope>NUCLEOTIDE SEQUENCE [LARGE SCALE GENOMIC DNA]</scope>
    <source>
        <strain evidence="23 24">NCTC10717</strain>
    </source>
</reference>
<dbReference type="InterPro" id="IPR013815">
    <property type="entry name" value="ATP_grasp_subdomain_1"/>
</dbReference>
<feature type="binding site" evidence="20">
    <location>
        <position position="271"/>
    </location>
    <ligand>
        <name>Mg(2+)</name>
        <dbReference type="ChEBI" id="CHEBI:18420"/>
        <label>2</label>
    </ligand>
</feature>
<feature type="binding site" evidence="20">
    <location>
        <position position="256"/>
    </location>
    <ligand>
        <name>Mg(2+)</name>
        <dbReference type="ChEBI" id="CHEBI:18420"/>
        <label>1</label>
    </ligand>
</feature>
<comment type="cofactor">
    <cofactor evidence="1">
        <name>Mn(2+)</name>
        <dbReference type="ChEBI" id="CHEBI:29035"/>
    </cofactor>
</comment>
<feature type="active site" evidence="19">
    <location>
        <position position="147"/>
    </location>
</feature>
<keyword evidence="11 21" id="KW-0067">ATP-binding</keyword>
<gene>
    <name evidence="18 23" type="primary">ddl</name>
    <name evidence="23" type="ORF">NCTC10717_02258</name>
</gene>
<dbReference type="PROSITE" id="PS00843">
    <property type="entry name" value="DALA_DALA_LIGASE_1"/>
    <property type="match status" value="1"/>
</dbReference>
<dbReference type="InterPro" id="IPR016185">
    <property type="entry name" value="PreATP-grasp_dom_sf"/>
</dbReference>
<keyword evidence="10 21" id="KW-0547">Nucleotide-binding</keyword>
<dbReference type="OrthoDB" id="9813261at2"/>
<feature type="domain" description="ATP-grasp" evidence="22">
    <location>
        <begin position="104"/>
        <end position="302"/>
    </location>
</feature>
<keyword evidence="14 18" id="KW-0573">Peptidoglycan synthesis</keyword>
<dbReference type="UniPathway" id="UPA00219"/>
<keyword evidence="8 18" id="KW-0436">Ligase</keyword>
<evidence type="ECO:0000256" key="19">
    <source>
        <dbReference type="PIRSR" id="PIRSR039102-1"/>
    </source>
</evidence>
<dbReference type="SUPFAM" id="SSF56059">
    <property type="entry name" value="Glutathione synthetase ATP-binding domain-like"/>
    <property type="match status" value="1"/>
</dbReference>
<comment type="pathway">
    <text evidence="4 18">Cell wall biogenesis; peptidoglycan biosynthesis.</text>
</comment>
<name>A0A380N2I7_9GAMM</name>
<feature type="active site" evidence="19">
    <location>
        <position position="17"/>
    </location>
</feature>
<organism evidence="23 24">
    <name type="scientific">Suttonella indologenes</name>
    <dbReference type="NCBI Taxonomy" id="13276"/>
    <lineage>
        <taxon>Bacteria</taxon>
        <taxon>Pseudomonadati</taxon>
        <taxon>Pseudomonadota</taxon>
        <taxon>Gammaproteobacteria</taxon>
        <taxon>Cardiobacteriales</taxon>
        <taxon>Cardiobacteriaceae</taxon>
        <taxon>Suttonella</taxon>
    </lineage>
</organism>
<comment type="similarity">
    <text evidence="5 18">Belongs to the D-alanine--D-alanine ligase family.</text>
</comment>
<keyword evidence="13 18" id="KW-0133">Cell shape</keyword>
<comment type="catalytic activity">
    <reaction evidence="17 18">
        <text>2 D-alanine + ATP = D-alanyl-D-alanine + ADP + phosphate + H(+)</text>
        <dbReference type="Rhea" id="RHEA:11224"/>
        <dbReference type="ChEBI" id="CHEBI:15378"/>
        <dbReference type="ChEBI" id="CHEBI:30616"/>
        <dbReference type="ChEBI" id="CHEBI:43474"/>
        <dbReference type="ChEBI" id="CHEBI:57416"/>
        <dbReference type="ChEBI" id="CHEBI:57822"/>
        <dbReference type="ChEBI" id="CHEBI:456216"/>
        <dbReference type="EC" id="6.3.2.4"/>
    </reaction>
</comment>
<protein>
    <recommendedName>
        <fullName evidence="6 18">D-alanine--D-alanine ligase</fullName>
        <ecNumber evidence="6 18">6.3.2.4</ecNumber>
    </recommendedName>
    <alternativeName>
        <fullName evidence="18">D-Ala-D-Ala ligase</fullName>
    </alternativeName>
    <alternativeName>
        <fullName evidence="18">D-alanylalanine synthetase</fullName>
    </alternativeName>
</protein>
<evidence type="ECO:0000256" key="12">
    <source>
        <dbReference type="ARBA" id="ARBA00022842"/>
    </source>
</evidence>
<dbReference type="Gene3D" id="3.30.1490.20">
    <property type="entry name" value="ATP-grasp fold, A domain"/>
    <property type="match status" value="1"/>
</dbReference>
<evidence type="ECO:0000256" key="10">
    <source>
        <dbReference type="ARBA" id="ARBA00022741"/>
    </source>
</evidence>
<evidence type="ECO:0000256" key="4">
    <source>
        <dbReference type="ARBA" id="ARBA00004752"/>
    </source>
</evidence>
<accession>A0A380N2I7</accession>
<evidence type="ECO:0000256" key="18">
    <source>
        <dbReference type="HAMAP-Rule" id="MF_00047"/>
    </source>
</evidence>
<dbReference type="Gene3D" id="3.40.50.20">
    <property type="match status" value="1"/>
</dbReference>
<dbReference type="InterPro" id="IPR011761">
    <property type="entry name" value="ATP-grasp"/>
</dbReference>
<dbReference type="EMBL" id="UHIA01000004">
    <property type="protein sequence ID" value="SUO98506.1"/>
    <property type="molecule type" value="Genomic_DNA"/>
</dbReference>
<evidence type="ECO:0000256" key="8">
    <source>
        <dbReference type="ARBA" id="ARBA00022598"/>
    </source>
</evidence>
<evidence type="ECO:0000256" key="16">
    <source>
        <dbReference type="ARBA" id="ARBA00023316"/>
    </source>
</evidence>
<dbReference type="EC" id="6.3.2.4" evidence="6 18"/>
<evidence type="ECO:0000256" key="6">
    <source>
        <dbReference type="ARBA" id="ARBA00012216"/>
    </source>
</evidence>
<evidence type="ECO:0000313" key="23">
    <source>
        <dbReference type="EMBL" id="SUO98506.1"/>
    </source>
</evidence>
<dbReference type="SUPFAM" id="SSF52440">
    <property type="entry name" value="PreATP-grasp domain"/>
    <property type="match status" value="1"/>
</dbReference>
<comment type="subcellular location">
    <subcellularLocation>
        <location evidence="3 18">Cytoplasm</location>
    </subcellularLocation>
</comment>
<dbReference type="PIRSF" id="PIRSF039102">
    <property type="entry name" value="Ddl/VanB"/>
    <property type="match status" value="1"/>
</dbReference>
<evidence type="ECO:0000256" key="5">
    <source>
        <dbReference type="ARBA" id="ARBA00010871"/>
    </source>
</evidence>
<evidence type="ECO:0000256" key="14">
    <source>
        <dbReference type="ARBA" id="ARBA00022984"/>
    </source>
</evidence>
<dbReference type="PROSITE" id="PS50975">
    <property type="entry name" value="ATP_GRASP"/>
    <property type="match status" value="1"/>
</dbReference>